<keyword evidence="5" id="KW-1185">Reference proteome</keyword>
<protein>
    <submittedName>
        <fullName evidence="4">Acyl CoA binding protein-domain-containing protein</fullName>
    </submittedName>
</protein>
<reference evidence="4" key="1">
    <citation type="submission" date="2023-06" db="EMBL/GenBank/DDBJ databases">
        <authorList>
            <consortium name="Lawrence Berkeley National Laboratory"/>
            <person name="Ahrendt S."/>
            <person name="Sahu N."/>
            <person name="Indic B."/>
            <person name="Wong-Bajracharya J."/>
            <person name="Merenyi Z."/>
            <person name="Ke H.-M."/>
            <person name="Monk M."/>
            <person name="Kocsube S."/>
            <person name="Drula E."/>
            <person name="Lipzen A."/>
            <person name="Balint B."/>
            <person name="Henrissat B."/>
            <person name="Andreopoulos B."/>
            <person name="Martin F.M."/>
            <person name="Harder C.B."/>
            <person name="Rigling D."/>
            <person name="Ford K.L."/>
            <person name="Foster G.D."/>
            <person name="Pangilinan J."/>
            <person name="Papanicolaou A."/>
            <person name="Barry K."/>
            <person name="LaButti K."/>
            <person name="Viragh M."/>
            <person name="Koriabine M."/>
            <person name="Yan M."/>
            <person name="Riley R."/>
            <person name="Champramary S."/>
            <person name="Plett K.L."/>
            <person name="Tsai I.J."/>
            <person name="Slot J."/>
            <person name="Sipos G."/>
            <person name="Plett J."/>
            <person name="Nagy L.G."/>
            <person name="Grigoriev I.V."/>
        </authorList>
    </citation>
    <scope>NUCLEOTIDE SEQUENCE</scope>
    <source>
        <strain evidence="4">FPL87.14</strain>
    </source>
</reference>
<comment type="caution">
    <text evidence="4">The sequence shown here is derived from an EMBL/GenBank/DDBJ whole genome shotgun (WGS) entry which is preliminary data.</text>
</comment>
<keyword evidence="1" id="KW-0446">Lipid-binding</keyword>
<dbReference type="PANTHER" id="PTHR23310">
    <property type="entry name" value="ACYL-COA-BINDING PROTEIN, ACBP"/>
    <property type="match status" value="1"/>
</dbReference>
<accession>A0AA39K224</accession>
<feature type="domain" description="ACB" evidence="3">
    <location>
        <begin position="40"/>
        <end position="129"/>
    </location>
</feature>
<feature type="region of interest" description="Disordered" evidence="2">
    <location>
        <begin position="363"/>
        <end position="386"/>
    </location>
</feature>
<dbReference type="InterPro" id="IPR035984">
    <property type="entry name" value="Acyl-CoA-binding_sf"/>
</dbReference>
<dbReference type="PROSITE" id="PS51228">
    <property type="entry name" value="ACB_2"/>
    <property type="match status" value="1"/>
</dbReference>
<dbReference type="GO" id="GO:0000062">
    <property type="term" value="F:fatty-acyl-CoA binding"/>
    <property type="evidence" value="ECO:0007669"/>
    <property type="project" value="InterPro"/>
</dbReference>
<dbReference type="SUPFAM" id="SSF47027">
    <property type="entry name" value="Acyl-CoA binding protein"/>
    <property type="match status" value="1"/>
</dbReference>
<dbReference type="Proteomes" id="UP001175226">
    <property type="component" value="Unassembled WGS sequence"/>
</dbReference>
<dbReference type="GO" id="GO:0006631">
    <property type="term" value="P:fatty acid metabolic process"/>
    <property type="evidence" value="ECO:0007669"/>
    <property type="project" value="TreeGrafter"/>
</dbReference>
<dbReference type="AlphaFoldDB" id="A0AA39K224"/>
<dbReference type="PANTHER" id="PTHR23310:SF133">
    <property type="entry name" value="COA BINDING PROTEIN, PUTATIVE (AFU_ORTHOLOGUE AFUA_1G12300)-RELATED"/>
    <property type="match status" value="1"/>
</dbReference>
<sequence length="489" mass="54110">MLLVLSRGSGIRCTTTSPPPRKRALRPWRLGNDMSSNELIDAQFDRAVEIVQGLPKTGPIQTDYEEKLTMYSLYKQATVGNVKSPRPAMWDMLGRAKWDAWAKHKDLDSYEAKWLYVDALLKVLRKYSDKTVAKSLVEELEAYGGDPFNLVMSGTMSRSRASSSSSSTASDEVRGSPYIHQIQPHSVHSQQRDQTDSGSEVESSADEAGELPNLSPEQIEIPQPNRPQSSQSSHRYRTPMTGSLAMSPPPAHGGVPVTQPLPGFETPSAFGDSPTPAPSSVYPTSQFSQSSRNEVTGSPHIYPSHPQFRGQSQPILMSQFGPYVPVRPATRPTLERAVENVQAQLAAMGERIESIESIYLPSSRSHSSLGGRRLSPSWAGPRGRSPGTGPEWDYDDLGMWSLVLNPISRGVEQLRELAKFFSKNEHRSPSAIILRRLCLDASFLLCVLAFVRILWKKSGVRRREVYAALVVLWNAILGTKHRTMVDTGV</sequence>
<evidence type="ECO:0000259" key="3">
    <source>
        <dbReference type="PROSITE" id="PS51228"/>
    </source>
</evidence>
<name>A0AA39K224_9AGAR</name>
<evidence type="ECO:0000313" key="5">
    <source>
        <dbReference type="Proteomes" id="UP001175226"/>
    </source>
</evidence>
<evidence type="ECO:0000313" key="4">
    <source>
        <dbReference type="EMBL" id="KAK0453157.1"/>
    </source>
</evidence>
<dbReference type="FunFam" id="1.20.80.10:FF:000010">
    <property type="entry name" value="Acyl-CoA-binding domain-containing protein 5"/>
    <property type="match status" value="1"/>
</dbReference>
<dbReference type="PRINTS" id="PR00689">
    <property type="entry name" value="ACOABINDINGP"/>
</dbReference>
<feature type="region of interest" description="Disordered" evidence="2">
    <location>
        <begin position="182"/>
        <end position="296"/>
    </location>
</feature>
<feature type="compositionally biased region" description="Low complexity" evidence="2">
    <location>
        <begin position="222"/>
        <end position="233"/>
    </location>
</feature>
<evidence type="ECO:0000256" key="1">
    <source>
        <dbReference type="ARBA" id="ARBA00023121"/>
    </source>
</evidence>
<dbReference type="InterPro" id="IPR014352">
    <property type="entry name" value="FERM/acyl-CoA-bd_prot_sf"/>
</dbReference>
<feature type="compositionally biased region" description="Polar residues" evidence="2">
    <location>
        <begin position="281"/>
        <end position="296"/>
    </location>
</feature>
<evidence type="ECO:0000256" key="2">
    <source>
        <dbReference type="SAM" id="MobiDB-lite"/>
    </source>
</evidence>
<organism evidence="4 5">
    <name type="scientific">Armillaria borealis</name>
    <dbReference type="NCBI Taxonomy" id="47425"/>
    <lineage>
        <taxon>Eukaryota</taxon>
        <taxon>Fungi</taxon>
        <taxon>Dikarya</taxon>
        <taxon>Basidiomycota</taxon>
        <taxon>Agaricomycotina</taxon>
        <taxon>Agaricomycetes</taxon>
        <taxon>Agaricomycetidae</taxon>
        <taxon>Agaricales</taxon>
        <taxon>Marasmiineae</taxon>
        <taxon>Physalacriaceae</taxon>
        <taxon>Armillaria</taxon>
    </lineage>
</organism>
<feature type="compositionally biased region" description="Low complexity" evidence="2">
    <location>
        <begin position="363"/>
        <end position="377"/>
    </location>
</feature>
<dbReference type="InterPro" id="IPR000582">
    <property type="entry name" value="Acyl-CoA-binding_protein"/>
</dbReference>
<dbReference type="EMBL" id="JAUEPT010000003">
    <property type="protein sequence ID" value="KAK0453157.1"/>
    <property type="molecule type" value="Genomic_DNA"/>
</dbReference>
<dbReference type="Gene3D" id="1.20.80.10">
    <property type="match status" value="1"/>
</dbReference>
<gene>
    <name evidence="4" type="ORF">EV421DRAFT_1762241</name>
</gene>
<proteinExistence type="predicted"/>
<dbReference type="Pfam" id="PF00887">
    <property type="entry name" value="ACBP"/>
    <property type="match status" value="1"/>
</dbReference>